<dbReference type="Gene3D" id="1.10.3290.10">
    <property type="entry name" value="Fido-like domain"/>
    <property type="match status" value="1"/>
</dbReference>
<keyword evidence="2" id="KW-0067">ATP-binding</keyword>
<dbReference type="PANTHER" id="PTHR13504">
    <property type="entry name" value="FIDO DOMAIN-CONTAINING PROTEIN DDB_G0283145"/>
    <property type="match status" value="1"/>
</dbReference>
<evidence type="ECO:0000256" key="1">
    <source>
        <dbReference type="PIRSR" id="PIRSR640198-1"/>
    </source>
</evidence>
<comment type="caution">
    <text evidence="4">The sequence shown here is derived from an EMBL/GenBank/DDBJ whole genome shotgun (WGS) entry which is preliminary data.</text>
</comment>
<dbReference type="InterPro" id="IPR025758">
    <property type="entry name" value="Fic/DOC_N"/>
</dbReference>
<gene>
    <name evidence="4" type="ORF">ATJ88_1088</name>
</gene>
<organism evidence="4 5">
    <name type="scientific">Isoptericola jiangsuensis</name>
    <dbReference type="NCBI Taxonomy" id="548579"/>
    <lineage>
        <taxon>Bacteria</taxon>
        <taxon>Bacillati</taxon>
        <taxon>Actinomycetota</taxon>
        <taxon>Actinomycetes</taxon>
        <taxon>Micrococcales</taxon>
        <taxon>Promicromonosporaceae</taxon>
        <taxon>Isoptericola</taxon>
    </lineage>
</organism>
<dbReference type="OrthoDB" id="9813719at2"/>
<reference evidence="4 5" key="1">
    <citation type="submission" date="2017-10" db="EMBL/GenBank/DDBJ databases">
        <title>Sequencing the genomes of 1000 actinobacteria strains.</title>
        <authorList>
            <person name="Klenk H.-P."/>
        </authorList>
    </citation>
    <scope>NUCLEOTIDE SEQUENCE [LARGE SCALE GENOMIC DNA]</scope>
    <source>
        <strain evidence="4 5">DSM 21863</strain>
    </source>
</reference>
<dbReference type="EMBL" id="PDJJ01000001">
    <property type="protein sequence ID" value="PFG42426.1"/>
    <property type="molecule type" value="Genomic_DNA"/>
</dbReference>
<dbReference type="PROSITE" id="PS51459">
    <property type="entry name" value="FIDO"/>
    <property type="match status" value="1"/>
</dbReference>
<dbReference type="SUPFAM" id="SSF140931">
    <property type="entry name" value="Fic-like"/>
    <property type="match status" value="1"/>
</dbReference>
<proteinExistence type="predicted"/>
<evidence type="ECO:0000259" key="3">
    <source>
        <dbReference type="PROSITE" id="PS51459"/>
    </source>
</evidence>
<evidence type="ECO:0000313" key="5">
    <source>
        <dbReference type="Proteomes" id="UP000224130"/>
    </source>
</evidence>
<accession>A0A2A9EV43</accession>
<keyword evidence="5" id="KW-1185">Reference proteome</keyword>
<dbReference type="GO" id="GO:0005524">
    <property type="term" value="F:ATP binding"/>
    <property type="evidence" value="ECO:0007669"/>
    <property type="project" value="UniProtKB-KW"/>
</dbReference>
<dbReference type="InterPro" id="IPR003812">
    <property type="entry name" value="Fido"/>
</dbReference>
<keyword evidence="2" id="KW-0547">Nucleotide-binding</keyword>
<sequence>MSSDASWPSFGTELLDWESSDSEYGPRAGRSLRRGPYEAAVPPRIARAALALDGPTAALVAEASAEVARLDGESLGSLMSFASLLLRTEAASSSQIENLTSSPTAIALAELGRRGRANADEIVANVSAMTQALDVADRLDADAILTMHQVLMRDHMPGAAGAWRDAAVWIGGSARSPHGADYVAPRSDQVPDAMEDLAAFIARDDLPALVQAAVTHAQFENIHPFPDGNGRTGRALMHAQLRHAGLTRHVVVPISAGLLTETERYFAALTAFRSGNPVPIVTEVCEAVFPALQNARQLMSDVSDARGRWSDAIRARRGAAARRLADFLVERPVVDSRLAAELLGVTTANAQVAIDRLVEDGVLEQIGRGARDRVWQAVEVIEAMERFADRAHHRGL</sequence>
<feature type="binding site" evidence="2">
    <location>
        <begin position="227"/>
        <end position="234"/>
    </location>
    <ligand>
        <name>ATP</name>
        <dbReference type="ChEBI" id="CHEBI:30616"/>
    </ligand>
</feature>
<evidence type="ECO:0000256" key="2">
    <source>
        <dbReference type="PIRSR" id="PIRSR640198-2"/>
    </source>
</evidence>
<feature type="domain" description="Fido" evidence="3">
    <location>
        <begin position="139"/>
        <end position="287"/>
    </location>
</feature>
<protein>
    <submittedName>
        <fullName evidence="4">Fic family protein</fullName>
    </submittedName>
</protein>
<dbReference type="InterPro" id="IPR036597">
    <property type="entry name" value="Fido-like_dom_sf"/>
</dbReference>
<dbReference type="Pfam" id="PF02661">
    <property type="entry name" value="Fic"/>
    <property type="match status" value="1"/>
</dbReference>
<evidence type="ECO:0000313" key="4">
    <source>
        <dbReference type="EMBL" id="PFG42426.1"/>
    </source>
</evidence>
<dbReference type="RefSeq" id="WP_098462937.1">
    <property type="nucleotide sequence ID" value="NZ_PDJJ01000001.1"/>
</dbReference>
<dbReference type="InterPro" id="IPR040198">
    <property type="entry name" value="Fido_containing"/>
</dbReference>
<dbReference type="Proteomes" id="UP000224130">
    <property type="component" value="Unassembled WGS sequence"/>
</dbReference>
<dbReference type="AlphaFoldDB" id="A0A2A9EV43"/>
<dbReference type="Pfam" id="PF13784">
    <property type="entry name" value="Fic_N"/>
    <property type="match status" value="1"/>
</dbReference>
<feature type="active site" evidence="1">
    <location>
        <position position="223"/>
    </location>
</feature>
<dbReference type="PANTHER" id="PTHR13504:SF38">
    <property type="entry name" value="FIDO DOMAIN-CONTAINING PROTEIN"/>
    <property type="match status" value="1"/>
</dbReference>
<name>A0A2A9EV43_9MICO</name>